<comment type="caution">
    <text evidence="6">The sequence shown here is derived from an EMBL/GenBank/DDBJ whole genome shotgun (WGS) entry which is preliminary data.</text>
</comment>
<evidence type="ECO:0000259" key="3">
    <source>
        <dbReference type="PROSITE" id="PS50110"/>
    </source>
</evidence>
<dbReference type="SMART" id="SM00471">
    <property type="entry name" value="HDc"/>
    <property type="match status" value="1"/>
</dbReference>
<keyword evidence="1" id="KW-0597">Phosphoprotein</keyword>
<reference evidence="6 7" key="1">
    <citation type="submission" date="2019-02" db="EMBL/GenBank/DDBJ databases">
        <title>The genomic architecture of introgression among sibling species of bacteria.</title>
        <authorList>
            <person name="Cavassim M.I.A."/>
            <person name="Moeskjaer S."/>
            <person name="Moslemi C."/>
            <person name="Fields B."/>
            <person name="Bachmann A."/>
            <person name="Vilhjalmsson B."/>
            <person name="Schierup M.H."/>
            <person name="Young J.P.W."/>
            <person name="Andersen S.U."/>
        </authorList>
    </citation>
    <scope>NUCLEOTIDE SEQUENCE [LARGE SCALE GENOMIC DNA]</scope>
    <source>
        <strain evidence="6 7">SM145A</strain>
        <plasmid evidence="6">pSM145A_Rh05</plasmid>
    </source>
</reference>
<keyword evidence="6" id="KW-0614">Plasmid</keyword>
<dbReference type="RefSeq" id="WP_130696428.1">
    <property type="nucleotide sequence ID" value="NZ_SIOH01000001.1"/>
</dbReference>
<dbReference type="Pfam" id="PF13487">
    <property type="entry name" value="HD_5"/>
    <property type="match status" value="1"/>
</dbReference>
<sequence length="353" mass="39149">MRILLVDDNKTNLIFLTRLVDKLPNCEAVGFSNPADVLAAIPRLDFDIAVIDYQMPDYNGVELLQEINMFEQYRSKPVVMITADTDMATRMACLDAGSIDFLNKPVNPLEFQARMKNLIALVDARNKLADKAEWLRQEVDNATLEIREREEEIIDRLSIAASFKDSETGLHTKRVGEYSVLIARALGLPADQCADIRLAAPMHDVGKVGIPDAVLLKKGKLTEQEFASMQNHTLLGCDILGESQSSLLQLAALIAATHHERWDGQGYPRRMSGADIPIAGRIVAVADNFDALTTARPYKEAWTVDQAVSHIRERSGTQFDPACIAAFEIALPEILRARDALQDFSCISLQRSA</sequence>
<dbReference type="InterPro" id="IPR003607">
    <property type="entry name" value="HD/PDEase_dom"/>
</dbReference>
<dbReference type="PROSITE" id="PS51832">
    <property type="entry name" value="HD_GYP"/>
    <property type="match status" value="1"/>
</dbReference>
<dbReference type="Pfam" id="PF00072">
    <property type="entry name" value="Response_reg"/>
    <property type="match status" value="1"/>
</dbReference>
<feature type="coiled-coil region" evidence="2">
    <location>
        <begin position="125"/>
        <end position="152"/>
    </location>
</feature>
<evidence type="ECO:0000259" key="5">
    <source>
        <dbReference type="PROSITE" id="PS51832"/>
    </source>
</evidence>
<evidence type="ECO:0000256" key="1">
    <source>
        <dbReference type="PROSITE-ProRule" id="PRU00169"/>
    </source>
</evidence>
<feature type="domain" description="HD-GYP" evidence="5">
    <location>
        <begin position="146"/>
        <end position="343"/>
    </location>
</feature>
<dbReference type="SMART" id="SM00448">
    <property type="entry name" value="REC"/>
    <property type="match status" value="1"/>
</dbReference>
<dbReference type="GO" id="GO:0000160">
    <property type="term" value="P:phosphorelay signal transduction system"/>
    <property type="evidence" value="ECO:0007669"/>
    <property type="project" value="InterPro"/>
</dbReference>
<proteinExistence type="predicted"/>
<feature type="modified residue" description="4-aspartylphosphate" evidence="1">
    <location>
        <position position="52"/>
    </location>
</feature>
<dbReference type="InterPro" id="IPR006674">
    <property type="entry name" value="HD_domain"/>
</dbReference>
<evidence type="ECO:0000256" key="2">
    <source>
        <dbReference type="SAM" id="Coils"/>
    </source>
</evidence>
<evidence type="ECO:0000313" key="7">
    <source>
        <dbReference type="Proteomes" id="UP000293652"/>
    </source>
</evidence>
<dbReference type="PANTHER" id="PTHR45228">
    <property type="entry name" value="CYCLIC DI-GMP PHOSPHODIESTERASE TM_0186-RELATED"/>
    <property type="match status" value="1"/>
</dbReference>
<gene>
    <name evidence="6" type="ORF">ELI03_32690</name>
</gene>
<geneLocation type="plasmid" evidence="6">
    <name>pSM145A_Rh05</name>
</geneLocation>
<dbReference type="InterPro" id="IPR011006">
    <property type="entry name" value="CheY-like_superfamily"/>
</dbReference>
<dbReference type="InterPro" id="IPR037522">
    <property type="entry name" value="HD_GYP_dom"/>
</dbReference>
<name>A0A4Q8XR78_RHILE</name>
<dbReference type="SUPFAM" id="SSF52172">
    <property type="entry name" value="CheY-like"/>
    <property type="match status" value="1"/>
</dbReference>
<dbReference type="Gene3D" id="1.10.3210.10">
    <property type="entry name" value="Hypothetical protein af1432"/>
    <property type="match status" value="1"/>
</dbReference>
<accession>A0A4Q8XR78</accession>
<evidence type="ECO:0000313" key="6">
    <source>
        <dbReference type="EMBL" id="TAX66284.1"/>
    </source>
</evidence>
<evidence type="ECO:0000259" key="4">
    <source>
        <dbReference type="PROSITE" id="PS51831"/>
    </source>
</evidence>
<dbReference type="InterPro" id="IPR052020">
    <property type="entry name" value="Cyclic_di-GMP/3'3'-cGAMP_PDE"/>
</dbReference>
<dbReference type="CDD" id="cd00077">
    <property type="entry name" value="HDc"/>
    <property type="match status" value="1"/>
</dbReference>
<dbReference type="PANTHER" id="PTHR45228:SF1">
    <property type="entry name" value="CYCLIC DI-GMP PHOSPHODIESTERASE TM_0186"/>
    <property type="match status" value="1"/>
</dbReference>
<dbReference type="SUPFAM" id="SSF109604">
    <property type="entry name" value="HD-domain/PDEase-like"/>
    <property type="match status" value="1"/>
</dbReference>
<dbReference type="AlphaFoldDB" id="A0A4Q8XR78"/>
<feature type="domain" description="Response regulatory" evidence="3">
    <location>
        <begin position="2"/>
        <end position="119"/>
    </location>
</feature>
<dbReference type="GO" id="GO:0008081">
    <property type="term" value="F:phosphoric diester hydrolase activity"/>
    <property type="evidence" value="ECO:0007669"/>
    <property type="project" value="UniProtKB-ARBA"/>
</dbReference>
<organism evidence="6 7">
    <name type="scientific">Rhizobium leguminosarum</name>
    <dbReference type="NCBI Taxonomy" id="384"/>
    <lineage>
        <taxon>Bacteria</taxon>
        <taxon>Pseudomonadati</taxon>
        <taxon>Pseudomonadota</taxon>
        <taxon>Alphaproteobacteria</taxon>
        <taxon>Hyphomicrobiales</taxon>
        <taxon>Rhizobiaceae</taxon>
        <taxon>Rhizobium/Agrobacterium group</taxon>
        <taxon>Rhizobium</taxon>
    </lineage>
</organism>
<dbReference type="PROSITE" id="PS51831">
    <property type="entry name" value="HD"/>
    <property type="match status" value="1"/>
</dbReference>
<dbReference type="InterPro" id="IPR001789">
    <property type="entry name" value="Sig_transdc_resp-reg_receiver"/>
</dbReference>
<dbReference type="PROSITE" id="PS50110">
    <property type="entry name" value="RESPONSE_REGULATORY"/>
    <property type="match status" value="1"/>
</dbReference>
<dbReference type="Proteomes" id="UP000293652">
    <property type="component" value="Unassembled WGS sequence"/>
</dbReference>
<dbReference type="Gene3D" id="3.40.50.2300">
    <property type="match status" value="1"/>
</dbReference>
<dbReference type="EMBL" id="SIPC01000005">
    <property type="protein sequence ID" value="TAX66284.1"/>
    <property type="molecule type" value="Genomic_DNA"/>
</dbReference>
<keyword evidence="2" id="KW-0175">Coiled coil</keyword>
<feature type="domain" description="HD" evidence="4">
    <location>
        <begin position="168"/>
        <end position="292"/>
    </location>
</feature>
<protein>
    <submittedName>
        <fullName evidence="6">Response regulator</fullName>
    </submittedName>
</protein>